<proteinExistence type="predicted"/>
<dbReference type="SMART" id="SM00421">
    <property type="entry name" value="HTH_LUXR"/>
    <property type="match status" value="1"/>
</dbReference>
<dbReference type="SUPFAM" id="SSF46894">
    <property type="entry name" value="C-terminal effector domain of the bipartite response regulators"/>
    <property type="match status" value="1"/>
</dbReference>
<keyword evidence="1" id="KW-0805">Transcription regulation</keyword>
<sequence length="260" mass="28730">MMLNARSDYRPDPHLYLQLGELIAQTGGACFAEQMLRLVQDQVSIDGLEISEWTLDAPQLTDSRVEVLGRAGVHARQVGSRLPHPLLQSIEQMHDPLLIEFKAPEGSNPRNLRPAHQCHLVSCSGTKRWVISAYRLPCERRFSLAELSQLKSLSSTLLPLVEHHGQLLDHDGAEVIGQALDDAEVGRLQQTFGRRLMQASVKLSVREQEVCVGLLSGCTVPELARRLNVKNSSVETYLKRAAAKLGVSGRNGLTKWMTGG</sequence>
<feature type="domain" description="HTH luxR-type" evidence="4">
    <location>
        <begin position="196"/>
        <end position="260"/>
    </location>
</feature>
<protein>
    <submittedName>
        <fullName evidence="5">Helix-turn-helix transcriptional regulator</fullName>
    </submittedName>
</protein>
<keyword evidence="2" id="KW-0238">DNA-binding</keyword>
<organism evidence="5 6">
    <name type="scientific">Pseudomonas fulva</name>
    <dbReference type="NCBI Taxonomy" id="47880"/>
    <lineage>
        <taxon>Bacteria</taxon>
        <taxon>Pseudomonadati</taxon>
        <taxon>Pseudomonadota</taxon>
        <taxon>Gammaproteobacteria</taxon>
        <taxon>Pseudomonadales</taxon>
        <taxon>Pseudomonadaceae</taxon>
        <taxon>Pseudomonas</taxon>
    </lineage>
</organism>
<dbReference type="InterPro" id="IPR000792">
    <property type="entry name" value="Tscrpt_reg_LuxR_C"/>
</dbReference>
<dbReference type="Pfam" id="PF00196">
    <property type="entry name" value="GerE"/>
    <property type="match status" value="1"/>
</dbReference>
<dbReference type="PANTHER" id="PTHR44688">
    <property type="entry name" value="DNA-BINDING TRANSCRIPTIONAL ACTIVATOR DEVR_DOSR"/>
    <property type="match status" value="1"/>
</dbReference>
<dbReference type="InterPro" id="IPR036388">
    <property type="entry name" value="WH-like_DNA-bd_sf"/>
</dbReference>
<name>A0A7S9LBV6_9PSED</name>
<evidence type="ECO:0000313" key="5">
    <source>
        <dbReference type="EMBL" id="QPH51138.1"/>
    </source>
</evidence>
<dbReference type="GeneID" id="93442187"/>
<dbReference type="Proteomes" id="UP000594430">
    <property type="component" value="Chromosome"/>
</dbReference>
<evidence type="ECO:0000313" key="6">
    <source>
        <dbReference type="Proteomes" id="UP000594430"/>
    </source>
</evidence>
<dbReference type="GO" id="GO:0006355">
    <property type="term" value="P:regulation of DNA-templated transcription"/>
    <property type="evidence" value="ECO:0007669"/>
    <property type="project" value="InterPro"/>
</dbReference>
<evidence type="ECO:0000256" key="2">
    <source>
        <dbReference type="ARBA" id="ARBA00023125"/>
    </source>
</evidence>
<keyword evidence="3" id="KW-0804">Transcription</keyword>
<dbReference type="PROSITE" id="PS50043">
    <property type="entry name" value="HTH_LUXR_2"/>
    <property type="match status" value="1"/>
</dbReference>
<evidence type="ECO:0000256" key="1">
    <source>
        <dbReference type="ARBA" id="ARBA00023015"/>
    </source>
</evidence>
<evidence type="ECO:0000256" key="3">
    <source>
        <dbReference type="ARBA" id="ARBA00023163"/>
    </source>
</evidence>
<evidence type="ECO:0000259" key="4">
    <source>
        <dbReference type="PROSITE" id="PS50043"/>
    </source>
</evidence>
<accession>A0A7S9LBV6</accession>
<dbReference type="RefSeq" id="WP_042139415.1">
    <property type="nucleotide sequence ID" value="NZ_BQIN01000008.1"/>
</dbReference>
<dbReference type="InterPro" id="IPR016032">
    <property type="entry name" value="Sig_transdc_resp-reg_C-effctor"/>
</dbReference>
<reference evidence="5 6" key="1">
    <citation type="submission" date="2020-11" db="EMBL/GenBank/DDBJ databases">
        <title>Pseudomonas fulva producing VIM-24.</title>
        <authorList>
            <person name="Liu S."/>
        </authorList>
    </citation>
    <scope>NUCLEOTIDE SEQUENCE [LARGE SCALE GENOMIC DNA]</scope>
    <source>
        <strain evidence="5 6">ZDHY414</strain>
    </source>
</reference>
<dbReference type="EMBL" id="CP064946">
    <property type="protein sequence ID" value="QPH51138.1"/>
    <property type="molecule type" value="Genomic_DNA"/>
</dbReference>
<dbReference type="AlphaFoldDB" id="A0A7S9LBV6"/>
<dbReference type="Gene3D" id="1.10.10.10">
    <property type="entry name" value="Winged helix-like DNA-binding domain superfamily/Winged helix DNA-binding domain"/>
    <property type="match status" value="1"/>
</dbReference>
<dbReference type="GO" id="GO:0003677">
    <property type="term" value="F:DNA binding"/>
    <property type="evidence" value="ECO:0007669"/>
    <property type="project" value="UniProtKB-KW"/>
</dbReference>
<dbReference type="PANTHER" id="PTHR44688:SF16">
    <property type="entry name" value="DNA-BINDING TRANSCRIPTIONAL ACTIVATOR DEVR_DOSR"/>
    <property type="match status" value="1"/>
</dbReference>
<gene>
    <name evidence="5" type="ORF">IZU98_10825</name>
</gene>